<dbReference type="EMBL" id="MU276233">
    <property type="protein sequence ID" value="KAI0040052.1"/>
    <property type="molecule type" value="Genomic_DNA"/>
</dbReference>
<reference evidence="1" key="1">
    <citation type="submission" date="2021-02" db="EMBL/GenBank/DDBJ databases">
        <authorList>
            <consortium name="DOE Joint Genome Institute"/>
            <person name="Ahrendt S."/>
            <person name="Looney B.P."/>
            <person name="Miyauchi S."/>
            <person name="Morin E."/>
            <person name="Drula E."/>
            <person name="Courty P.E."/>
            <person name="Chicoki N."/>
            <person name="Fauchery L."/>
            <person name="Kohler A."/>
            <person name="Kuo A."/>
            <person name="Labutti K."/>
            <person name="Pangilinan J."/>
            <person name="Lipzen A."/>
            <person name="Riley R."/>
            <person name="Andreopoulos W."/>
            <person name="He G."/>
            <person name="Johnson J."/>
            <person name="Barry K.W."/>
            <person name="Grigoriev I.V."/>
            <person name="Nagy L."/>
            <person name="Hibbett D."/>
            <person name="Henrissat B."/>
            <person name="Matheny P.B."/>
            <person name="Labbe J."/>
            <person name="Martin F."/>
        </authorList>
    </citation>
    <scope>NUCLEOTIDE SEQUENCE</scope>
    <source>
        <strain evidence="1">FP105234-sp</strain>
    </source>
</reference>
<reference evidence="1" key="2">
    <citation type="journal article" date="2022" name="New Phytol.">
        <title>Evolutionary transition to the ectomycorrhizal habit in the genomes of a hyperdiverse lineage of mushroom-forming fungi.</title>
        <authorList>
            <person name="Looney B."/>
            <person name="Miyauchi S."/>
            <person name="Morin E."/>
            <person name="Drula E."/>
            <person name="Courty P.E."/>
            <person name="Kohler A."/>
            <person name="Kuo A."/>
            <person name="LaButti K."/>
            <person name="Pangilinan J."/>
            <person name="Lipzen A."/>
            <person name="Riley R."/>
            <person name="Andreopoulos W."/>
            <person name="He G."/>
            <person name="Johnson J."/>
            <person name="Nolan M."/>
            <person name="Tritt A."/>
            <person name="Barry K.W."/>
            <person name="Grigoriev I.V."/>
            <person name="Nagy L.G."/>
            <person name="Hibbett D."/>
            <person name="Henrissat B."/>
            <person name="Matheny P.B."/>
            <person name="Labbe J."/>
            <person name="Martin F.M."/>
        </authorList>
    </citation>
    <scope>NUCLEOTIDE SEQUENCE</scope>
    <source>
        <strain evidence="1">FP105234-sp</strain>
    </source>
</reference>
<organism evidence="1 2">
    <name type="scientific">Auriscalpium vulgare</name>
    <dbReference type="NCBI Taxonomy" id="40419"/>
    <lineage>
        <taxon>Eukaryota</taxon>
        <taxon>Fungi</taxon>
        <taxon>Dikarya</taxon>
        <taxon>Basidiomycota</taxon>
        <taxon>Agaricomycotina</taxon>
        <taxon>Agaricomycetes</taxon>
        <taxon>Russulales</taxon>
        <taxon>Auriscalpiaceae</taxon>
        <taxon>Auriscalpium</taxon>
    </lineage>
</organism>
<keyword evidence="2" id="KW-1185">Reference proteome</keyword>
<name>A0ACB8R818_9AGAM</name>
<gene>
    <name evidence="1" type="ORF">FA95DRAFT_928902</name>
</gene>
<evidence type="ECO:0000313" key="2">
    <source>
        <dbReference type="Proteomes" id="UP000814033"/>
    </source>
</evidence>
<protein>
    <submittedName>
        <fullName evidence="1">MFS general substrate transporter</fullName>
    </submittedName>
</protein>
<sequence length="594" mass="64847">MWDIIRDSTVGTLLNLATRGRVLPFPDQRPGFELPGCCLSKRQFDSGEATQVNSRADSPTQEKIVDVEKDKPAANDEGSEVQISAAADHGAISPKSESVTFGSEKGDIEAALPPGKAPSLLNEPVAKHEYILVDWYGPDDQENPRNWSKGKKIVVMILINYLTGAVYIGSAIYTASIPGLVEDWGISPIVGTLGLSLYVLAYGSGPLFFSGLQELPILGRNPVYLGCLFIFAIIQIPTALSKNIGTLLVLRFIGGFVGSPSLACGPASLQDIYDFDWLAYAIGLWSLTACAAPTMGPIIGSYAAAAKGWTWPIWELSWIAGSAFVVLMFLLPETLPDTILLRRAQRLRKLTGCKNLRSMSEIQQAQLTVGEVASTYLIRPFQLMMEPAVFFLNSYLGLGYGIFYLWFEAFPIVFGEIWHFPQGNDSLPYLGIIIGACFAMFLNVLWNYYYINPTIVKNGSIPNETRLYPALFAGVMVPIALFIFGWTAHAHWIGPTIGAGLYMPGIFLLFQSILIYLPVSYPDYAASINAGNGFFRASMAAAFPVFGRPFFHNLGVGPACSLLAGIAIIMIPCMAYLISRGAHLRRISKYAHGN</sequence>
<dbReference type="Proteomes" id="UP000814033">
    <property type="component" value="Unassembled WGS sequence"/>
</dbReference>
<evidence type="ECO:0000313" key="1">
    <source>
        <dbReference type="EMBL" id="KAI0040052.1"/>
    </source>
</evidence>
<accession>A0ACB8R818</accession>
<comment type="caution">
    <text evidence="1">The sequence shown here is derived from an EMBL/GenBank/DDBJ whole genome shotgun (WGS) entry which is preliminary data.</text>
</comment>
<proteinExistence type="predicted"/>